<evidence type="ECO:0000313" key="10">
    <source>
        <dbReference type="Proteomes" id="UP000466794"/>
    </source>
</evidence>
<feature type="transmembrane region" description="Helical" evidence="8">
    <location>
        <begin position="346"/>
        <end position="363"/>
    </location>
</feature>
<dbReference type="GO" id="GO:0005886">
    <property type="term" value="C:plasma membrane"/>
    <property type="evidence" value="ECO:0007669"/>
    <property type="project" value="UniProtKB-SubCell"/>
</dbReference>
<comment type="subcellular location">
    <subcellularLocation>
        <location evidence="1">Cell membrane</location>
        <topology evidence="1">Multi-pass membrane protein</topology>
    </subcellularLocation>
</comment>
<evidence type="ECO:0000256" key="3">
    <source>
        <dbReference type="ARBA" id="ARBA00022448"/>
    </source>
</evidence>
<feature type="transmembrane region" description="Helical" evidence="8">
    <location>
        <begin position="133"/>
        <end position="156"/>
    </location>
</feature>
<dbReference type="NCBIfam" id="TIGR03173">
    <property type="entry name" value="pbuX"/>
    <property type="match status" value="1"/>
</dbReference>
<evidence type="ECO:0000256" key="8">
    <source>
        <dbReference type="SAM" id="Phobius"/>
    </source>
</evidence>
<proteinExistence type="inferred from homology"/>
<keyword evidence="4" id="KW-1003">Cell membrane</keyword>
<dbReference type="RefSeq" id="WP_157355003.1">
    <property type="nucleotide sequence ID" value="NZ_WRPP01000001.1"/>
</dbReference>
<accession>A0A7K1UPS7</accession>
<organism evidence="9 10">
    <name type="scientific">Nocardia terrae</name>
    <dbReference type="NCBI Taxonomy" id="2675851"/>
    <lineage>
        <taxon>Bacteria</taxon>
        <taxon>Bacillati</taxon>
        <taxon>Actinomycetota</taxon>
        <taxon>Actinomycetes</taxon>
        <taxon>Mycobacteriales</taxon>
        <taxon>Nocardiaceae</taxon>
        <taxon>Nocardia</taxon>
    </lineage>
</organism>
<dbReference type="InterPro" id="IPR006042">
    <property type="entry name" value="Xan_ur_permease"/>
</dbReference>
<keyword evidence="6 8" id="KW-1133">Transmembrane helix</keyword>
<dbReference type="PROSITE" id="PS01116">
    <property type="entry name" value="XANTH_URACIL_PERMASE"/>
    <property type="match status" value="1"/>
</dbReference>
<keyword evidence="10" id="KW-1185">Reference proteome</keyword>
<sequence>MTTPHPVDTRLPWHRLLVFGIQHVLIMYTGCVTVPLVFGAAAGLDKTTVALLISADLLVAGIVTVVQSLGLGKFAGARLPIITGATFVAMSPMILITEQYGLQAMYGSMLLGGVIGIALAWPFASIVRFFPPLVSGTVLTVVGISLIGVAGGLIVGSDAKAAGFAAPSHIALAAAVLVVALVCTVLGRGVWSQLGVLVALVVGILISIPMGLVHLDGVSKASWLGVPHPFHFGAPHFPVTAVVAMSIVMAVVFAESTASMLAIGEITGKPLTRGDLARGLVGDGLSAVLGGVLNAFVDTIFNQNVGAVANTRVFSRYVTAVSGAILVVLGLMPRFGALVAAVPQPVIGGVGLVLFATISVIGVDTLRKVDLSDRLNLSIIAVSIGVGLLPVLTKGMFDKFPSQAQILLNSGISLAAVTAFTLNLVFNHTRLGEFARPASVSAAAQPDPDTPEAVAAT</sequence>
<dbReference type="PANTHER" id="PTHR42810">
    <property type="entry name" value="PURINE PERMEASE C1399.01C-RELATED"/>
    <property type="match status" value="1"/>
</dbReference>
<gene>
    <name evidence="9" type="ORF">GPX89_03505</name>
</gene>
<name>A0A7K1UPS7_9NOCA</name>
<comment type="caution">
    <text evidence="9">The sequence shown here is derived from an EMBL/GenBank/DDBJ whole genome shotgun (WGS) entry which is preliminary data.</text>
</comment>
<feature type="transmembrane region" description="Helical" evidence="8">
    <location>
        <begin position="404"/>
        <end position="426"/>
    </location>
</feature>
<evidence type="ECO:0000256" key="2">
    <source>
        <dbReference type="ARBA" id="ARBA00008821"/>
    </source>
</evidence>
<feature type="transmembrane region" description="Helical" evidence="8">
    <location>
        <begin position="103"/>
        <end position="121"/>
    </location>
</feature>
<evidence type="ECO:0000256" key="1">
    <source>
        <dbReference type="ARBA" id="ARBA00004651"/>
    </source>
</evidence>
<dbReference type="NCBIfam" id="NF037981">
    <property type="entry name" value="NCS2_1"/>
    <property type="match status" value="1"/>
</dbReference>
<dbReference type="InterPro" id="IPR017588">
    <property type="entry name" value="UacT-like"/>
</dbReference>
<feature type="transmembrane region" description="Helical" evidence="8">
    <location>
        <begin position="16"/>
        <end position="38"/>
    </location>
</feature>
<dbReference type="GO" id="GO:0042907">
    <property type="term" value="F:xanthine transmembrane transporter activity"/>
    <property type="evidence" value="ECO:0007669"/>
    <property type="project" value="TreeGrafter"/>
</dbReference>
<keyword evidence="3" id="KW-0813">Transport</keyword>
<dbReference type="EMBL" id="WRPP01000001">
    <property type="protein sequence ID" value="MVU76307.1"/>
    <property type="molecule type" value="Genomic_DNA"/>
</dbReference>
<keyword evidence="5 8" id="KW-0812">Transmembrane</keyword>
<dbReference type="NCBIfam" id="TIGR00801">
    <property type="entry name" value="ncs2"/>
    <property type="match status" value="1"/>
</dbReference>
<feature type="transmembrane region" description="Helical" evidence="8">
    <location>
        <begin position="235"/>
        <end position="254"/>
    </location>
</feature>
<evidence type="ECO:0000256" key="7">
    <source>
        <dbReference type="ARBA" id="ARBA00023136"/>
    </source>
</evidence>
<dbReference type="PANTHER" id="PTHR42810:SF4">
    <property type="entry name" value="URIC ACID TRANSPORTER UACT"/>
    <property type="match status" value="1"/>
</dbReference>
<dbReference type="Pfam" id="PF00860">
    <property type="entry name" value="Xan_ur_permease"/>
    <property type="match status" value="1"/>
</dbReference>
<evidence type="ECO:0000256" key="4">
    <source>
        <dbReference type="ARBA" id="ARBA00022475"/>
    </source>
</evidence>
<feature type="transmembrane region" description="Helical" evidence="8">
    <location>
        <begin position="194"/>
        <end position="215"/>
    </location>
</feature>
<evidence type="ECO:0000256" key="6">
    <source>
        <dbReference type="ARBA" id="ARBA00022989"/>
    </source>
</evidence>
<comment type="similarity">
    <text evidence="2">Belongs to the nucleobase:cation symporter-2 (NCS2) (TC 2.A.40) family.</text>
</comment>
<evidence type="ECO:0000256" key="5">
    <source>
        <dbReference type="ARBA" id="ARBA00022692"/>
    </source>
</evidence>
<dbReference type="AlphaFoldDB" id="A0A7K1UPS7"/>
<dbReference type="Proteomes" id="UP000466794">
    <property type="component" value="Unassembled WGS sequence"/>
</dbReference>
<feature type="transmembrane region" description="Helical" evidence="8">
    <location>
        <begin position="375"/>
        <end position="392"/>
    </location>
</feature>
<evidence type="ECO:0000313" key="9">
    <source>
        <dbReference type="EMBL" id="MVU76307.1"/>
    </source>
</evidence>
<feature type="transmembrane region" description="Helical" evidence="8">
    <location>
        <begin position="317"/>
        <end position="340"/>
    </location>
</feature>
<protein>
    <submittedName>
        <fullName evidence="9">Purine permease</fullName>
    </submittedName>
</protein>
<keyword evidence="7 8" id="KW-0472">Membrane</keyword>
<dbReference type="InterPro" id="IPR006043">
    <property type="entry name" value="NCS2"/>
</dbReference>
<feature type="transmembrane region" description="Helical" evidence="8">
    <location>
        <begin position="50"/>
        <end position="72"/>
    </location>
</feature>
<feature type="transmembrane region" description="Helical" evidence="8">
    <location>
        <begin position="168"/>
        <end position="187"/>
    </location>
</feature>
<reference evidence="9 10" key="1">
    <citation type="submission" date="2019-12" db="EMBL/GenBank/DDBJ databases">
        <title>Nocardia sp. nov. ET3-3 isolated from soil.</title>
        <authorList>
            <person name="Kanchanasin P."/>
            <person name="Tanasupawat S."/>
            <person name="Yuki M."/>
            <person name="Kudo T."/>
        </authorList>
    </citation>
    <scope>NUCLEOTIDE SEQUENCE [LARGE SCALE GENOMIC DNA]</scope>
    <source>
        <strain evidence="9 10">ET3-3</strain>
    </source>
</reference>